<evidence type="ECO:0000259" key="1">
    <source>
        <dbReference type="SMART" id="SM00471"/>
    </source>
</evidence>
<reference evidence="2 3" key="1">
    <citation type="journal article" date="2016" name="Nat. Commun.">
        <title>Thousands of microbial genomes shed light on interconnected biogeochemical processes in an aquifer system.</title>
        <authorList>
            <person name="Anantharaman K."/>
            <person name="Brown C.T."/>
            <person name="Hug L.A."/>
            <person name="Sharon I."/>
            <person name="Castelle C.J."/>
            <person name="Probst A.J."/>
            <person name="Thomas B.C."/>
            <person name="Singh A."/>
            <person name="Wilkins M.J."/>
            <person name="Karaoz U."/>
            <person name="Brodie E.L."/>
            <person name="Williams K.H."/>
            <person name="Hubbard S.S."/>
            <person name="Banfield J.F."/>
        </authorList>
    </citation>
    <scope>NUCLEOTIDE SEQUENCE [LARGE SCALE GENOMIC DNA]</scope>
</reference>
<evidence type="ECO:0000313" key="2">
    <source>
        <dbReference type="EMBL" id="OGL98481.1"/>
    </source>
</evidence>
<proteinExistence type="predicted"/>
<dbReference type="Pfam" id="PF01966">
    <property type="entry name" value="HD"/>
    <property type="match status" value="1"/>
</dbReference>
<dbReference type="Proteomes" id="UP000176501">
    <property type="component" value="Unassembled WGS sequence"/>
</dbReference>
<dbReference type="AlphaFoldDB" id="A0A1F7W6R7"/>
<dbReference type="InterPro" id="IPR045509">
    <property type="entry name" value="HD_assoc_2"/>
</dbReference>
<dbReference type="PANTHER" id="PTHR11373:SF4">
    <property type="entry name" value="DEOXYNUCLEOSIDE TRIPHOSPHATE TRIPHOSPHOHYDROLASE SAMHD1"/>
    <property type="match status" value="1"/>
</dbReference>
<dbReference type="PANTHER" id="PTHR11373">
    <property type="entry name" value="DEOXYNUCLEOSIDE TRIPHOSPHATE TRIPHOSPHOHYDROLASE"/>
    <property type="match status" value="1"/>
</dbReference>
<protein>
    <recommendedName>
        <fullName evidence="1">HD/PDEase domain-containing protein</fullName>
    </recommendedName>
</protein>
<dbReference type="CDD" id="cd00077">
    <property type="entry name" value="HDc"/>
    <property type="match status" value="1"/>
</dbReference>
<sequence>MSDYELRDPIHHRIAFDEFERRIIDHPFFQRLRFISQLSFLQTYVYPGANHTRFTHCLGAMHIAGRLFAKVIAGSNLIVSRLSPDEMEGIRRRIRVAGLLHDIGHGPFSHESESVFPQFDQLPLDWTWWSEGKTARRAKHEDYSVLLIQTLADEKALDREFAQDVASLVHGGVRPSAWFASVERKIPTLQSVLKLLISGEADCDRMDYLLRDSYDCGVAYGNFDIDWLISSMGIGEREGRLVLTIAENGVRAFESFLLARYHMFDQVYFHKTKAGFIYYLEKAILSGEIPLVIPTDPYAYAQMRDGAVIETMFEAARRPNHYWSEHLIRRLPAHRILRLQEARQEDHAVLEELTRMCEENQIGYFTHRAGKELSSLTESDRLMFVIHKTVSGEEMVPMFQYSDLLKKYNEKLQIVDFFVVREDAGRFRALQEKMTAMPSA</sequence>
<gene>
    <name evidence="2" type="ORF">A2304_02200</name>
</gene>
<dbReference type="GO" id="GO:0006203">
    <property type="term" value="P:dGTP catabolic process"/>
    <property type="evidence" value="ECO:0007669"/>
    <property type="project" value="TreeGrafter"/>
</dbReference>
<dbReference type="SUPFAM" id="SSF109604">
    <property type="entry name" value="HD-domain/PDEase-like"/>
    <property type="match status" value="1"/>
</dbReference>
<dbReference type="GO" id="GO:0008832">
    <property type="term" value="F:dGTPase activity"/>
    <property type="evidence" value="ECO:0007669"/>
    <property type="project" value="TreeGrafter"/>
</dbReference>
<dbReference type="InterPro" id="IPR003607">
    <property type="entry name" value="HD/PDEase_dom"/>
</dbReference>
<dbReference type="EMBL" id="MGFE01000020">
    <property type="protein sequence ID" value="OGL98481.1"/>
    <property type="molecule type" value="Genomic_DNA"/>
</dbReference>
<accession>A0A1F7W6R7</accession>
<dbReference type="Pfam" id="PF19276">
    <property type="entry name" value="HD_assoc_2"/>
    <property type="match status" value="1"/>
</dbReference>
<comment type="caution">
    <text evidence="2">The sequence shown here is derived from an EMBL/GenBank/DDBJ whole genome shotgun (WGS) entry which is preliminary data.</text>
</comment>
<dbReference type="InterPro" id="IPR050135">
    <property type="entry name" value="dGTPase-like"/>
</dbReference>
<dbReference type="InterPro" id="IPR006674">
    <property type="entry name" value="HD_domain"/>
</dbReference>
<dbReference type="SMART" id="SM00471">
    <property type="entry name" value="HDc"/>
    <property type="match status" value="1"/>
</dbReference>
<name>A0A1F7W6R7_9BACT</name>
<organism evidence="2 3">
    <name type="scientific">Candidatus Uhrbacteria bacterium RIFOXYB2_FULL_57_15</name>
    <dbReference type="NCBI Taxonomy" id="1802422"/>
    <lineage>
        <taxon>Bacteria</taxon>
        <taxon>Candidatus Uhriibacteriota</taxon>
    </lineage>
</organism>
<feature type="domain" description="HD/PDEase" evidence="1">
    <location>
        <begin position="49"/>
        <end position="218"/>
    </location>
</feature>
<dbReference type="Gene3D" id="1.10.3210.10">
    <property type="entry name" value="Hypothetical protein af1432"/>
    <property type="match status" value="1"/>
</dbReference>
<evidence type="ECO:0000313" key="3">
    <source>
        <dbReference type="Proteomes" id="UP000176501"/>
    </source>
</evidence>